<evidence type="ECO:0000256" key="1">
    <source>
        <dbReference type="SAM" id="MobiDB-lite"/>
    </source>
</evidence>
<dbReference type="EMBL" id="JACHNF010000001">
    <property type="protein sequence ID" value="MBB5979394.1"/>
    <property type="molecule type" value="Genomic_DNA"/>
</dbReference>
<keyword evidence="5" id="KW-1185">Reference proteome</keyword>
<feature type="region of interest" description="Disordered" evidence="1">
    <location>
        <begin position="204"/>
        <end position="264"/>
    </location>
</feature>
<keyword evidence="2" id="KW-1133">Transmembrane helix</keyword>
<keyword evidence="2" id="KW-0472">Membrane</keyword>
<evidence type="ECO:0000313" key="4">
    <source>
        <dbReference type="EMBL" id="MBB5979394.1"/>
    </source>
</evidence>
<feature type="transmembrane region" description="Helical" evidence="2">
    <location>
        <begin position="20"/>
        <end position="41"/>
    </location>
</feature>
<accession>A0A841DJS7</accession>
<evidence type="ECO:0000259" key="3">
    <source>
        <dbReference type="Pfam" id="PF26571"/>
    </source>
</evidence>
<name>A0A841DJS7_9ACTN</name>
<comment type="caution">
    <text evidence="4">The sequence shown here is derived from an EMBL/GenBank/DDBJ whole genome shotgun (WGS) entry which is preliminary data.</text>
</comment>
<dbReference type="Proteomes" id="UP000558997">
    <property type="component" value="Unassembled WGS sequence"/>
</dbReference>
<sequence length="383" mass="40192">MFDERDLGRGLLSVTGRGWFAKGAAALAVLGVASLLILAPFGGGTVTQAACPPGAPGQAGDPKANGPLRAVQVGWAKLIDSVAVERGLPGKATLIALMTALVETDLQNLAYGDRDSVGLFQQRPEVGWGTAEELKQWHYATTAFFGGRGSPFPPGLVDIDGWPSMPLGDVAQRVQRSAYPDRYALREQEARGIAADAGIDLTRSGNPYAGRPNAPAGGSAVDGLQDASNNCGQSGGGLSSGKPVDGVWPEQKPSVTDPTGTGGMVTPRTAAWVAEARKNLGTLSMSCWDAHLWNPTSDHPRGKACDVMVGADGRKSAQARARGDQIANWAIKTAAQTGVHYVIWYGKIWSARRGTWIPYNGGGVYNPTDATGGHFDHVHVSLW</sequence>
<dbReference type="RefSeq" id="WP_184834356.1">
    <property type="nucleotide sequence ID" value="NZ_BAAAVN010000001.1"/>
</dbReference>
<proteinExistence type="predicted"/>
<protein>
    <recommendedName>
        <fullName evidence="3">ARB-07466-like C-terminal domain-containing protein</fullName>
    </recommendedName>
</protein>
<keyword evidence="2" id="KW-0812">Transmembrane</keyword>
<evidence type="ECO:0000256" key="2">
    <source>
        <dbReference type="SAM" id="Phobius"/>
    </source>
</evidence>
<dbReference type="InterPro" id="IPR058593">
    <property type="entry name" value="ARB_07466-like_C"/>
</dbReference>
<dbReference type="AlphaFoldDB" id="A0A841DJS7"/>
<evidence type="ECO:0000313" key="5">
    <source>
        <dbReference type="Proteomes" id="UP000558997"/>
    </source>
</evidence>
<reference evidence="4 5" key="1">
    <citation type="submission" date="2020-08" db="EMBL/GenBank/DDBJ databases">
        <title>Sequencing the genomes of 1000 actinobacteria strains.</title>
        <authorList>
            <person name="Klenk H.-P."/>
        </authorList>
    </citation>
    <scope>NUCLEOTIDE SEQUENCE [LARGE SCALE GENOMIC DNA]</scope>
    <source>
        <strain evidence="4 5">DSM 17294</strain>
    </source>
</reference>
<gene>
    <name evidence="4" type="ORF">HDA44_002735</name>
</gene>
<feature type="domain" description="ARB-07466-like C-terminal" evidence="3">
    <location>
        <begin position="262"/>
        <end position="363"/>
    </location>
</feature>
<organism evidence="4 5">
    <name type="scientific">Kribbella solani</name>
    <dbReference type="NCBI Taxonomy" id="236067"/>
    <lineage>
        <taxon>Bacteria</taxon>
        <taxon>Bacillati</taxon>
        <taxon>Actinomycetota</taxon>
        <taxon>Actinomycetes</taxon>
        <taxon>Propionibacteriales</taxon>
        <taxon>Kribbellaceae</taxon>
        <taxon>Kribbella</taxon>
    </lineage>
</organism>
<dbReference type="Pfam" id="PF26571">
    <property type="entry name" value="VldE"/>
    <property type="match status" value="1"/>
</dbReference>